<evidence type="ECO:0000313" key="3">
    <source>
        <dbReference type="EMBL" id="BBR39628.1"/>
    </source>
</evidence>
<dbReference type="InterPro" id="IPR003423">
    <property type="entry name" value="OMP_efflux"/>
</dbReference>
<keyword evidence="2" id="KW-0812">Transmembrane</keyword>
<dbReference type="PANTHER" id="PTHR30203:SF32">
    <property type="entry name" value="CATION EFFLUX SYSTEM PROTEIN CUSC"/>
    <property type="match status" value="1"/>
</dbReference>
<dbReference type="Proteomes" id="UP000515442">
    <property type="component" value="Chromosome"/>
</dbReference>
<dbReference type="SUPFAM" id="SSF56954">
    <property type="entry name" value="Outer membrane efflux proteins (OEP)"/>
    <property type="match status" value="1"/>
</dbReference>
<dbReference type="Gene3D" id="2.20.200.10">
    <property type="entry name" value="Outer membrane efflux proteins (OEP)"/>
    <property type="match status" value="1"/>
</dbReference>
<sequence length="502" mass="54065">MTDLRLTLVATALLLAGCSMTPDYEVPQVAVGSVYLNASLAEGISEAKPEPGRLWWQQFNDPQLDRLVMAAQQQNIPIRMASERIKAAQSYQTAVSSLKVPTIALNAGYVDMRLSENGPLSGPAVAEFTLPPQLGGSSLSVLDRDNQTHLASATIGWEADLFGRIDALSQAASIRVEQAELLQRNLTTLMTAEVINNYLQYRAAGERVAITRQLIAEQQQVLTLVQSLHRHGYGSELDLANARAAQAATEAMLPMLDSARAAHLGRLAILLGETTTQTRNRLDEGALPQMSGLIPVGLPSELLNRRFDIALAEREMAARNQQLGAAIANRYPKLVLTGTPGVSASDLDDLLSSGSVGWSLGAGISWNLFDGGRGAAMVDLQQAGFRESALAYQQVVNGAFNEVDTVLRAYANSQQYQQLIARADDQAQIAVNKATSLYRAGLENHLSVLNAQRVSNNLQDARVQARLNTATTVVLLHKALGGEWRVPQDAPPEDEALTGEAT</sequence>
<name>A0A6S5YUQ2_AERVE</name>
<organism evidence="3 4">
    <name type="scientific">Aeromonas veronii</name>
    <dbReference type="NCBI Taxonomy" id="654"/>
    <lineage>
        <taxon>Bacteria</taxon>
        <taxon>Pseudomonadati</taxon>
        <taxon>Pseudomonadota</taxon>
        <taxon>Gammaproteobacteria</taxon>
        <taxon>Aeromonadales</taxon>
        <taxon>Aeromonadaceae</taxon>
        <taxon>Aeromonas</taxon>
    </lineage>
</organism>
<dbReference type="AlphaFoldDB" id="A0A6S5YUQ2"/>
<dbReference type="PANTHER" id="PTHR30203">
    <property type="entry name" value="OUTER MEMBRANE CATION EFFLUX PROTEIN"/>
    <property type="match status" value="1"/>
</dbReference>
<proteinExistence type="inferred from homology"/>
<keyword evidence="2" id="KW-0564">Palmitate</keyword>
<keyword evidence="2" id="KW-0732">Signal</keyword>
<evidence type="ECO:0000313" key="4">
    <source>
        <dbReference type="Proteomes" id="UP000515442"/>
    </source>
</evidence>
<keyword evidence="2" id="KW-0472">Membrane</keyword>
<dbReference type="RefSeq" id="WP_182939673.1">
    <property type="nucleotide sequence ID" value="NZ_AP022038.1"/>
</dbReference>
<dbReference type="GO" id="GO:0009279">
    <property type="term" value="C:cell outer membrane"/>
    <property type="evidence" value="ECO:0007669"/>
    <property type="project" value="UniProtKB-SubCell"/>
</dbReference>
<evidence type="ECO:0000256" key="2">
    <source>
        <dbReference type="RuleBase" id="RU362097"/>
    </source>
</evidence>
<dbReference type="PROSITE" id="PS51257">
    <property type="entry name" value="PROKAR_LIPOPROTEIN"/>
    <property type="match status" value="1"/>
</dbReference>
<keyword evidence="2" id="KW-0449">Lipoprotein</keyword>
<evidence type="ECO:0000256" key="1">
    <source>
        <dbReference type="ARBA" id="ARBA00007613"/>
    </source>
</evidence>
<accession>A0A6S5YUQ2</accession>
<dbReference type="EMBL" id="AP022038">
    <property type="protein sequence ID" value="BBR39628.1"/>
    <property type="molecule type" value="Genomic_DNA"/>
</dbReference>
<feature type="signal peptide" evidence="2">
    <location>
        <begin position="1"/>
        <end position="21"/>
    </location>
</feature>
<dbReference type="InterPro" id="IPR010131">
    <property type="entry name" value="MdtP/NodT-like"/>
</dbReference>
<reference evidence="3 4" key="1">
    <citation type="submission" date="2019-12" db="EMBL/GenBank/DDBJ databases">
        <title>complete genome sequences of Aeromonas veronii str. WP3-W19-ESBL-03 isolated from wastewater treatment plant effluent.</title>
        <authorList>
            <person name="Sekizuka T."/>
            <person name="Itokawa K."/>
            <person name="Yatsu K."/>
            <person name="Inamine Y."/>
            <person name="Kuroda M."/>
        </authorList>
    </citation>
    <scope>NUCLEOTIDE SEQUENCE [LARGE SCALE GENOMIC DNA]</scope>
    <source>
        <strain evidence="3 4">WP3-W19-ESBL-03</strain>
    </source>
</reference>
<comment type="subcellular location">
    <subcellularLocation>
        <location evidence="2">Cell outer membrane</location>
        <topology evidence="2">Lipid-anchor</topology>
    </subcellularLocation>
</comment>
<comment type="similarity">
    <text evidence="1 2">Belongs to the outer membrane factor (OMF) (TC 1.B.17) family.</text>
</comment>
<keyword evidence="2" id="KW-1134">Transmembrane beta strand</keyword>
<dbReference type="Gene3D" id="1.20.1600.10">
    <property type="entry name" value="Outer membrane efflux proteins (OEP)"/>
    <property type="match status" value="1"/>
</dbReference>
<dbReference type="NCBIfam" id="TIGR01845">
    <property type="entry name" value="outer_NodT"/>
    <property type="match status" value="1"/>
</dbReference>
<dbReference type="Pfam" id="PF02321">
    <property type="entry name" value="OEP"/>
    <property type="match status" value="2"/>
</dbReference>
<gene>
    <name evidence="3" type="ORF">WP3W19E03_21530</name>
</gene>
<feature type="chain" id="PRO_5041746952" evidence="2">
    <location>
        <begin position="22"/>
        <end position="502"/>
    </location>
</feature>
<dbReference type="GO" id="GO:0015562">
    <property type="term" value="F:efflux transmembrane transporter activity"/>
    <property type="evidence" value="ECO:0007669"/>
    <property type="project" value="InterPro"/>
</dbReference>
<protein>
    <submittedName>
        <fullName evidence="3">Outer membrane protein</fullName>
    </submittedName>
</protein>